<evidence type="ECO:0000313" key="2">
    <source>
        <dbReference type="Proteomes" id="UP001050975"/>
    </source>
</evidence>
<dbReference type="InterPro" id="IPR018511">
    <property type="entry name" value="Hemolysin-typ_Ca-bd_CS"/>
</dbReference>
<proteinExistence type="predicted"/>
<dbReference type="InterPro" id="IPR001343">
    <property type="entry name" value="Hemolysn_Ca-bd"/>
</dbReference>
<evidence type="ECO:0008006" key="3">
    <source>
        <dbReference type="Google" id="ProtNLM"/>
    </source>
</evidence>
<organism evidence="1 2">
    <name type="scientific">Microseira wollei NIES-4236</name>
    <dbReference type="NCBI Taxonomy" id="2530354"/>
    <lineage>
        <taxon>Bacteria</taxon>
        <taxon>Bacillati</taxon>
        <taxon>Cyanobacteriota</taxon>
        <taxon>Cyanophyceae</taxon>
        <taxon>Oscillatoriophycideae</taxon>
        <taxon>Aerosakkonematales</taxon>
        <taxon>Aerosakkonemataceae</taxon>
        <taxon>Microseira</taxon>
    </lineage>
</organism>
<accession>A0AAV3XBG2</accession>
<reference evidence="1" key="1">
    <citation type="submission" date="2019-10" db="EMBL/GenBank/DDBJ databases">
        <title>Draft genome sequece of Microseira wollei NIES-4236.</title>
        <authorList>
            <person name="Yamaguchi H."/>
            <person name="Suzuki S."/>
            <person name="Kawachi M."/>
        </authorList>
    </citation>
    <scope>NUCLEOTIDE SEQUENCE</scope>
    <source>
        <strain evidence="1">NIES-4236</strain>
    </source>
</reference>
<dbReference type="InterPro" id="IPR011049">
    <property type="entry name" value="Serralysin-like_metalloprot_C"/>
</dbReference>
<dbReference type="EMBL" id="BLAY01000051">
    <property type="protein sequence ID" value="GET38758.1"/>
    <property type="molecule type" value="Genomic_DNA"/>
</dbReference>
<dbReference type="Pfam" id="PF00353">
    <property type="entry name" value="HemolysinCabind"/>
    <property type="match status" value="2"/>
</dbReference>
<evidence type="ECO:0000313" key="1">
    <source>
        <dbReference type="EMBL" id="GET38758.1"/>
    </source>
</evidence>
<gene>
    <name evidence="1" type="ORF">MiSe_35170</name>
</gene>
<dbReference type="Proteomes" id="UP001050975">
    <property type="component" value="Unassembled WGS sequence"/>
</dbReference>
<dbReference type="SUPFAM" id="SSF51120">
    <property type="entry name" value="beta-Roll"/>
    <property type="match status" value="1"/>
</dbReference>
<dbReference type="AlphaFoldDB" id="A0AAV3XBG2"/>
<keyword evidence="2" id="KW-1185">Reference proteome</keyword>
<name>A0AAV3XBG2_9CYAN</name>
<sequence>MGDVGNDLLFGNLGIDNDALNRGNGNDTLAGDLGNDTLTGGGGSDRFVLSLSGGTETIVGFEDGQDLIALAGGL</sequence>
<dbReference type="PRINTS" id="PR00313">
    <property type="entry name" value="CABNDNGRPT"/>
</dbReference>
<protein>
    <recommendedName>
        <fullName evidence="3">Calcium-binding protein</fullName>
    </recommendedName>
</protein>
<comment type="caution">
    <text evidence="1">The sequence shown here is derived from an EMBL/GenBank/DDBJ whole genome shotgun (WGS) entry which is preliminary data.</text>
</comment>
<dbReference type="GO" id="GO:0005509">
    <property type="term" value="F:calcium ion binding"/>
    <property type="evidence" value="ECO:0007669"/>
    <property type="project" value="InterPro"/>
</dbReference>
<dbReference type="Gene3D" id="2.150.10.10">
    <property type="entry name" value="Serralysin-like metalloprotease, C-terminal"/>
    <property type="match status" value="1"/>
</dbReference>
<dbReference type="PROSITE" id="PS00330">
    <property type="entry name" value="HEMOLYSIN_CALCIUM"/>
    <property type="match status" value="1"/>
</dbReference>